<dbReference type="InParanoid" id="K3ZCB2"/>
<dbReference type="InterPro" id="IPR040504">
    <property type="entry name" value="TFIIF_beta_N"/>
</dbReference>
<evidence type="ECO:0000256" key="6">
    <source>
        <dbReference type="ARBA" id="ARBA00023242"/>
    </source>
</evidence>
<feature type="region of interest" description="Disordered" evidence="7">
    <location>
        <begin position="367"/>
        <end position="392"/>
    </location>
</feature>
<dbReference type="PANTHER" id="PTHR10445">
    <property type="entry name" value="GENERAL TRANSCRIPTION FACTOR IIF SUBUNIT 2"/>
    <property type="match status" value="1"/>
</dbReference>
<accession>K3ZCB2</accession>
<dbReference type="InterPro" id="IPR036390">
    <property type="entry name" value="WH_DNA-bd_sf"/>
</dbReference>
<dbReference type="FunCoup" id="K3ZCB2">
    <property type="interactions" value="1727"/>
</dbReference>
<name>K3ZCB2_SETIT</name>
<keyword evidence="6" id="KW-0539">Nucleus</keyword>
<feature type="region of interest" description="Disordered" evidence="7">
    <location>
        <begin position="141"/>
        <end position="194"/>
    </location>
</feature>
<dbReference type="InterPro" id="IPR040450">
    <property type="entry name" value="TFIIF_beta_HTH"/>
</dbReference>
<dbReference type="GO" id="GO:0005674">
    <property type="term" value="C:transcription factor TFIIF complex"/>
    <property type="evidence" value="ECO:0000318"/>
    <property type="project" value="GO_Central"/>
</dbReference>
<dbReference type="GO" id="GO:0006367">
    <property type="term" value="P:transcription initiation at RNA polymerase II promoter"/>
    <property type="evidence" value="ECO:0000318"/>
    <property type="project" value="GO_Central"/>
</dbReference>
<evidence type="ECO:0000259" key="9">
    <source>
        <dbReference type="Pfam" id="PF17683"/>
    </source>
</evidence>
<evidence type="ECO:0000256" key="1">
    <source>
        <dbReference type="ARBA" id="ARBA00004123"/>
    </source>
</evidence>
<feature type="compositionally biased region" description="Basic and acidic residues" evidence="7">
    <location>
        <begin position="446"/>
        <end position="462"/>
    </location>
</feature>
<dbReference type="Proteomes" id="UP000004995">
    <property type="component" value="Unassembled WGS sequence"/>
</dbReference>
<dbReference type="Pfam" id="PF17683">
    <property type="entry name" value="TFIIF_beta_N"/>
    <property type="match status" value="1"/>
</dbReference>
<dbReference type="STRING" id="4555.K3ZCB2"/>
<protein>
    <submittedName>
        <fullName evidence="10">Uncharacterized protein</fullName>
    </submittedName>
</protein>
<dbReference type="FunFam" id="1.10.10.10:FF:000035">
    <property type="entry name" value="General transcription factor IIF subunit 2"/>
    <property type="match status" value="1"/>
</dbReference>
<feature type="region of interest" description="Disordered" evidence="7">
    <location>
        <begin position="438"/>
        <end position="462"/>
    </location>
</feature>
<dbReference type="InterPro" id="IPR003196">
    <property type="entry name" value="TFIIF_beta"/>
</dbReference>
<reference evidence="11" key="1">
    <citation type="journal article" date="2012" name="Nat. Biotechnol.">
        <title>Reference genome sequence of the model plant Setaria.</title>
        <authorList>
            <person name="Bennetzen J.L."/>
            <person name="Schmutz J."/>
            <person name="Wang H."/>
            <person name="Percifield R."/>
            <person name="Hawkins J."/>
            <person name="Pontaroli A.C."/>
            <person name="Estep M."/>
            <person name="Feng L."/>
            <person name="Vaughn J.N."/>
            <person name="Grimwood J."/>
            <person name="Jenkins J."/>
            <person name="Barry K."/>
            <person name="Lindquist E."/>
            <person name="Hellsten U."/>
            <person name="Deshpande S."/>
            <person name="Wang X."/>
            <person name="Wu X."/>
            <person name="Mitros T."/>
            <person name="Triplett J."/>
            <person name="Yang X."/>
            <person name="Ye C.Y."/>
            <person name="Mauro-Herrera M."/>
            <person name="Wang L."/>
            <person name="Li P."/>
            <person name="Sharma M."/>
            <person name="Sharma R."/>
            <person name="Ronald P.C."/>
            <person name="Panaud O."/>
            <person name="Kellogg E.A."/>
            <person name="Brutnell T.P."/>
            <person name="Doust A.N."/>
            <person name="Tuskan G.A."/>
            <person name="Rokhsar D."/>
            <person name="Devos K.M."/>
        </authorList>
    </citation>
    <scope>NUCLEOTIDE SEQUENCE [LARGE SCALE GENOMIC DNA]</scope>
    <source>
        <strain evidence="11">cv. Yugu1</strain>
    </source>
</reference>
<organism evidence="10 11">
    <name type="scientific">Setaria italica</name>
    <name type="common">Foxtail millet</name>
    <name type="synonym">Panicum italicum</name>
    <dbReference type="NCBI Taxonomy" id="4555"/>
    <lineage>
        <taxon>Eukaryota</taxon>
        <taxon>Viridiplantae</taxon>
        <taxon>Streptophyta</taxon>
        <taxon>Embryophyta</taxon>
        <taxon>Tracheophyta</taxon>
        <taxon>Spermatophyta</taxon>
        <taxon>Magnoliopsida</taxon>
        <taxon>Liliopsida</taxon>
        <taxon>Poales</taxon>
        <taxon>Poaceae</taxon>
        <taxon>PACMAD clade</taxon>
        <taxon>Panicoideae</taxon>
        <taxon>Panicodae</taxon>
        <taxon>Paniceae</taxon>
        <taxon>Cenchrinae</taxon>
        <taxon>Setaria</taxon>
    </lineage>
</organism>
<evidence type="ECO:0000256" key="3">
    <source>
        <dbReference type="ARBA" id="ARBA00023015"/>
    </source>
</evidence>
<keyword evidence="4" id="KW-0238">DNA-binding</keyword>
<feature type="domain" description="TFIIF beta subunit HTH" evidence="8">
    <location>
        <begin position="390"/>
        <end position="453"/>
    </location>
</feature>
<evidence type="ECO:0000256" key="4">
    <source>
        <dbReference type="ARBA" id="ARBA00023125"/>
    </source>
</evidence>
<comment type="similarity">
    <text evidence="2">Belongs to the TFIIF beta subunit family.</text>
</comment>
<dbReference type="HOGENOM" id="CLU_592379_0_0_1"/>
<keyword evidence="3" id="KW-0805">Transcription regulation</keyword>
<dbReference type="Gramene" id="KQL14797">
    <property type="protein sequence ID" value="KQL14797"/>
    <property type="gene ID" value="SETIT_024186mg"/>
</dbReference>
<dbReference type="SUPFAM" id="SSF50916">
    <property type="entry name" value="Rap30/74 interaction domains"/>
    <property type="match status" value="1"/>
</dbReference>
<dbReference type="GO" id="GO:0003677">
    <property type="term" value="F:DNA binding"/>
    <property type="evidence" value="ECO:0007669"/>
    <property type="project" value="UniProtKB-KW"/>
</dbReference>
<sequence>MCISCSKKLAGQALLEAGDEAAGCVPMCAMLTPEAEAATAYRQLAQLLKHAQYHRPSPAWLGTGKTHLPTPKAHSAHSQCAAAKVRESDRALLSGPMSAAAVRAAACKLHLAVLRGLSGSFADRWARRIEISYSHTNRWAPPEAAVEPVRSQARGRALAPPPPPASCRRSQPDSGGTARAFADRDRTAAAGRPMGEEAKYLETARADRSVWLMKCPPVVSRAWQAASASSSSDAANPNPVVAKVVLSLDLLSTEEPSLQATEEPSLQFKMELAQTNNAGNTPKSYSLNMFQDFVPMCVFSESNQGKLSCEGKVEHKFDMEPHSDNLVNYGKLCRERTQKYMVKSRQVQVLDNDHGMSMRPLPGMVGLIPSGSKEKKKPTPTKPSDVKRTRRDRTEMENIIFKLFERQPNWALKALVQETDQPEQFLKEILNDLCVYNKRGPNQGTHELKPEYKKSTGDTDAA</sequence>
<proteinExistence type="inferred from homology"/>
<evidence type="ECO:0000313" key="10">
    <source>
        <dbReference type="EnsemblPlants" id="KQL14797"/>
    </source>
</evidence>
<feature type="domain" description="TFIIF beta subunit N-terminal" evidence="9">
    <location>
        <begin position="208"/>
        <end position="338"/>
    </location>
</feature>
<dbReference type="Pfam" id="PF02270">
    <property type="entry name" value="TFIIF_beta"/>
    <property type="match status" value="1"/>
</dbReference>
<keyword evidence="5" id="KW-0804">Transcription</keyword>
<evidence type="ECO:0000256" key="5">
    <source>
        <dbReference type="ARBA" id="ARBA00023163"/>
    </source>
</evidence>
<evidence type="ECO:0000256" key="2">
    <source>
        <dbReference type="ARBA" id="ARBA00009543"/>
    </source>
</evidence>
<comment type="subcellular location">
    <subcellularLocation>
        <location evidence="1">Nucleus</location>
    </subcellularLocation>
</comment>
<dbReference type="EnsemblPlants" id="KQL14797">
    <property type="protein sequence ID" value="KQL14797"/>
    <property type="gene ID" value="SETIT_024186mg"/>
</dbReference>
<dbReference type="EMBL" id="AGNK02001607">
    <property type="status" value="NOT_ANNOTATED_CDS"/>
    <property type="molecule type" value="Genomic_DNA"/>
</dbReference>
<keyword evidence="11" id="KW-1185">Reference proteome</keyword>
<dbReference type="InterPro" id="IPR036388">
    <property type="entry name" value="WH-like_DNA-bd_sf"/>
</dbReference>
<dbReference type="eggNOG" id="KOG2905">
    <property type="taxonomic scope" value="Eukaryota"/>
</dbReference>
<dbReference type="AlphaFoldDB" id="K3ZCB2"/>
<evidence type="ECO:0000313" key="11">
    <source>
        <dbReference type="Proteomes" id="UP000004995"/>
    </source>
</evidence>
<dbReference type="InterPro" id="IPR011039">
    <property type="entry name" value="TFIIF_interaction"/>
</dbReference>
<evidence type="ECO:0000259" key="8">
    <source>
        <dbReference type="Pfam" id="PF02270"/>
    </source>
</evidence>
<reference evidence="10" key="2">
    <citation type="submission" date="2018-08" db="UniProtKB">
        <authorList>
            <consortium name="EnsemblPlants"/>
        </authorList>
    </citation>
    <scope>IDENTIFICATION</scope>
    <source>
        <strain evidence="10">Yugu1</strain>
    </source>
</reference>
<dbReference type="SUPFAM" id="SSF46785">
    <property type="entry name" value="Winged helix' DNA-binding domain"/>
    <property type="match status" value="1"/>
</dbReference>
<dbReference type="PANTHER" id="PTHR10445:SF0">
    <property type="entry name" value="GENERAL TRANSCRIPTION FACTOR IIF SUBUNIT 2"/>
    <property type="match status" value="1"/>
</dbReference>
<evidence type="ECO:0000256" key="7">
    <source>
        <dbReference type="SAM" id="MobiDB-lite"/>
    </source>
</evidence>
<dbReference type="Gene3D" id="1.10.10.10">
    <property type="entry name" value="Winged helix-like DNA-binding domain superfamily/Winged helix DNA-binding domain"/>
    <property type="match status" value="1"/>
</dbReference>